<dbReference type="AlphaFoldDB" id="A0A344LGW5"/>
<dbReference type="GO" id="GO:0006779">
    <property type="term" value="P:porphyrin-containing compound biosynthetic process"/>
    <property type="evidence" value="ECO:0007669"/>
    <property type="project" value="TreeGrafter"/>
</dbReference>
<dbReference type="InterPro" id="IPR034505">
    <property type="entry name" value="Coproporphyrinogen-III_oxidase"/>
</dbReference>
<dbReference type="InterPro" id="IPR006638">
    <property type="entry name" value="Elp3/MiaA/NifB-like_rSAM"/>
</dbReference>
<evidence type="ECO:0000313" key="3">
    <source>
        <dbReference type="EMBL" id="AXB47289.1"/>
    </source>
</evidence>
<proteinExistence type="predicted"/>
<dbReference type="PANTHER" id="PTHR13932:SF5">
    <property type="entry name" value="RADICAL S-ADENOSYL METHIONINE DOMAIN-CONTAINING PROTEIN 1, MITOCHONDRIAL"/>
    <property type="match status" value="1"/>
</dbReference>
<organism evidence="3 4">
    <name type="scientific">Amycolatopsis albispora</name>
    <dbReference type="NCBI Taxonomy" id="1804986"/>
    <lineage>
        <taxon>Bacteria</taxon>
        <taxon>Bacillati</taxon>
        <taxon>Actinomycetota</taxon>
        <taxon>Actinomycetes</taxon>
        <taxon>Pseudonocardiales</taxon>
        <taxon>Pseudonocardiaceae</taxon>
        <taxon>Amycolatopsis</taxon>
    </lineage>
</organism>
<gene>
    <name evidence="3" type="ORF">A4R43_36580</name>
</gene>
<feature type="domain" description="Radical SAM core" evidence="2">
    <location>
        <begin position="69"/>
        <end position="317"/>
    </location>
</feature>
<dbReference type="PANTHER" id="PTHR13932">
    <property type="entry name" value="COPROPORPHYRINIGEN III OXIDASE"/>
    <property type="match status" value="1"/>
</dbReference>
<dbReference type="GO" id="GO:0051539">
    <property type="term" value="F:4 iron, 4 sulfur cluster binding"/>
    <property type="evidence" value="ECO:0007669"/>
    <property type="project" value="TreeGrafter"/>
</dbReference>
<dbReference type="EMBL" id="CP015163">
    <property type="protein sequence ID" value="AXB47289.1"/>
    <property type="molecule type" value="Genomic_DNA"/>
</dbReference>
<dbReference type="InterPro" id="IPR058240">
    <property type="entry name" value="rSAM_sf"/>
</dbReference>
<name>A0A344LGW5_9PSEU</name>
<reference evidence="3 4" key="1">
    <citation type="submission" date="2016-04" db="EMBL/GenBank/DDBJ databases">
        <title>Complete genome sequence and analysis of deep-sea sediment isolate, Amycolatopsis sp. WP1.</title>
        <authorList>
            <person name="Wang H."/>
            <person name="Chen S."/>
            <person name="Wu Q."/>
        </authorList>
    </citation>
    <scope>NUCLEOTIDE SEQUENCE [LARGE SCALE GENOMIC DNA]</scope>
    <source>
        <strain evidence="3 4">WP1</strain>
    </source>
</reference>
<dbReference type="GO" id="GO:0003824">
    <property type="term" value="F:catalytic activity"/>
    <property type="evidence" value="ECO:0007669"/>
    <property type="project" value="InterPro"/>
</dbReference>
<dbReference type="InterPro" id="IPR023404">
    <property type="entry name" value="rSAM_horseshoe"/>
</dbReference>
<dbReference type="SFLD" id="SFLDS00029">
    <property type="entry name" value="Radical_SAM"/>
    <property type="match status" value="1"/>
</dbReference>
<sequence>MDYEQALASLRQTDPTAPVPAVLGALAAPENRHLLEYVVEDPFGAHVFPGNEPGYAPETFLADLEAQLSGTAPIHLWSYIPTCAYRCRFCQYPVVLVKGSAEVTDAKASQWVDWNIREAELWLEQVPSLASAPVGEFNVFGGTPSLLPKHAIRRLLEFYRENFGFGPETTIRFEGDPSTFTPDKLELLAELGCTKLSSGVQSFDDPVLRQSGREHSAEMCVEFIRNAQRTGFDWISIDLMYGLLDQTVDSVRRDLDVVLAEQPTAVVCTKLHLKSYSDTRTGVAGVQPAAWQLPDYRDRLVRDGHRWPPLGEQYQMREVLTEGLRAGGYTEHPTMYFARDGLGPEKWKSIMVDQDRQEAEVAIGLGGSSSCRASEAITDVHWKRYSEAVEAGRIPLGSATGFSPAAQEARAIKMALSTLQPLDDALHQRRFPGSSLFAEPWRGQFGSLAERGLLRLDERAGRVELTPDGEVLVEAIINTELDRDAAPALSP</sequence>
<protein>
    <recommendedName>
        <fullName evidence="1">Heme chaperone HemW</fullName>
    </recommendedName>
</protein>
<dbReference type="CDD" id="cd01335">
    <property type="entry name" value="Radical_SAM"/>
    <property type="match status" value="1"/>
</dbReference>
<keyword evidence="4" id="KW-1185">Reference proteome</keyword>
<dbReference type="Gene3D" id="3.80.30.20">
    <property type="entry name" value="tm_1862 like domain"/>
    <property type="match status" value="1"/>
</dbReference>
<evidence type="ECO:0000256" key="1">
    <source>
        <dbReference type="ARBA" id="ARBA00017228"/>
    </source>
</evidence>
<dbReference type="PROSITE" id="PS51918">
    <property type="entry name" value="RADICAL_SAM"/>
    <property type="match status" value="1"/>
</dbReference>
<dbReference type="OrthoDB" id="9808022at2"/>
<dbReference type="GO" id="GO:0005737">
    <property type="term" value="C:cytoplasm"/>
    <property type="evidence" value="ECO:0007669"/>
    <property type="project" value="TreeGrafter"/>
</dbReference>
<evidence type="ECO:0000313" key="4">
    <source>
        <dbReference type="Proteomes" id="UP000250434"/>
    </source>
</evidence>
<dbReference type="SFLD" id="SFLDG01082">
    <property type="entry name" value="B12-binding_domain_containing"/>
    <property type="match status" value="1"/>
</dbReference>
<accession>A0A344LGW5</accession>
<dbReference type="RefSeq" id="WP_113696343.1">
    <property type="nucleotide sequence ID" value="NZ_CP015163.1"/>
</dbReference>
<dbReference type="Proteomes" id="UP000250434">
    <property type="component" value="Chromosome"/>
</dbReference>
<dbReference type="Pfam" id="PF04055">
    <property type="entry name" value="Radical_SAM"/>
    <property type="match status" value="1"/>
</dbReference>
<evidence type="ECO:0000259" key="2">
    <source>
        <dbReference type="PROSITE" id="PS51918"/>
    </source>
</evidence>
<dbReference type="SUPFAM" id="SSF102114">
    <property type="entry name" value="Radical SAM enzymes"/>
    <property type="match status" value="1"/>
</dbReference>
<dbReference type="SFLD" id="SFLDG01065">
    <property type="entry name" value="anaerobic_coproporphyrinogen-I"/>
    <property type="match status" value="1"/>
</dbReference>
<dbReference type="SMART" id="SM00729">
    <property type="entry name" value="Elp3"/>
    <property type="match status" value="1"/>
</dbReference>
<dbReference type="KEGG" id="aab:A4R43_36580"/>
<dbReference type="InterPro" id="IPR007197">
    <property type="entry name" value="rSAM"/>
</dbReference>